<organism evidence="1 2">
    <name type="scientific">Natronomicrosphaera hydrolytica</name>
    <dbReference type="NCBI Taxonomy" id="3242702"/>
    <lineage>
        <taxon>Bacteria</taxon>
        <taxon>Pseudomonadati</taxon>
        <taxon>Planctomycetota</taxon>
        <taxon>Phycisphaerae</taxon>
        <taxon>Phycisphaerales</taxon>
        <taxon>Phycisphaeraceae</taxon>
        <taxon>Natronomicrosphaera</taxon>
    </lineage>
</organism>
<dbReference type="InterPro" id="IPR004375">
    <property type="entry name" value="NanQ/TabA/YiaL"/>
</dbReference>
<proteinExistence type="predicted"/>
<evidence type="ECO:0000313" key="2">
    <source>
        <dbReference type="Proteomes" id="UP001575105"/>
    </source>
</evidence>
<sequence>MIIDTLQNAATYANLQRGFDLAFAFIASDRATSADEGRYDLDGDRVFALVQSYTTKPVEQSVWEAHRKYADVQFIVAGRERMGYAPLTTMTESQAYDAEKDVALYTGEGTLLPFAAGAFAVFMPQDVHMPCVFDGEAGKVRKVVVKVQVDQ</sequence>
<evidence type="ECO:0000313" key="1">
    <source>
        <dbReference type="EMBL" id="MFA9476878.1"/>
    </source>
</evidence>
<name>A0ABV4TZW0_9BACT</name>
<comment type="caution">
    <text evidence="1">The sequence shown here is derived from an EMBL/GenBank/DDBJ whole genome shotgun (WGS) entry which is preliminary data.</text>
</comment>
<gene>
    <name evidence="1" type="ORF">ACERK3_01095</name>
</gene>
<protein>
    <submittedName>
        <fullName evidence="1">YhcH/YjgK/YiaL family protein</fullName>
    </submittedName>
</protein>
<dbReference type="PANTHER" id="PTHR34986:SF1">
    <property type="entry name" value="PROTEIN YIAL"/>
    <property type="match status" value="1"/>
</dbReference>
<dbReference type="PANTHER" id="PTHR34986">
    <property type="entry name" value="EVOLVED BETA-GALACTOSIDASE SUBUNIT BETA"/>
    <property type="match status" value="1"/>
</dbReference>
<keyword evidence="2" id="KW-1185">Reference proteome</keyword>
<dbReference type="Pfam" id="PF04074">
    <property type="entry name" value="DUF386"/>
    <property type="match status" value="1"/>
</dbReference>
<accession>A0ABV4TZW0</accession>
<dbReference type="SUPFAM" id="SSF51197">
    <property type="entry name" value="Clavaminate synthase-like"/>
    <property type="match status" value="1"/>
</dbReference>
<dbReference type="Gene3D" id="2.60.120.370">
    <property type="entry name" value="YhcH/YjgK/YiaL"/>
    <property type="match status" value="1"/>
</dbReference>
<dbReference type="EMBL" id="JBGUBD010000001">
    <property type="protein sequence ID" value="MFA9476878.1"/>
    <property type="molecule type" value="Genomic_DNA"/>
</dbReference>
<reference evidence="1 2" key="1">
    <citation type="submission" date="2024-08" db="EMBL/GenBank/DDBJ databases">
        <title>Whole-genome sequencing of halo(alkali)philic microorganisms from hypersaline lakes.</title>
        <authorList>
            <person name="Sorokin D.Y."/>
            <person name="Merkel A.Y."/>
            <person name="Messina E."/>
            <person name="Yakimov M."/>
        </authorList>
    </citation>
    <scope>NUCLEOTIDE SEQUENCE [LARGE SCALE GENOMIC DNA]</scope>
    <source>
        <strain evidence="1 2">AB-hyl4</strain>
    </source>
</reference>
<dbReference type="InterPro" id="IPR037012">
    <property type="entry name" value="NanQ/TabA/YiaL_sf"/>
</dbReference>
<dbReference type="Proteomes" id="UP001575105">
    <property type="component" value="Unassembled WGS sequence"/>
</dbReference>
<dbReference type="RefSeq" id="WP_425343803.1">
    <property type="nucleotide sequence ID" value="NZ_JBGUBD010000001.1"/>
</dbReference>
<dbReference type="NCBIfam" id="TIGR00022">
    <property type="entry name" value="YhcH/YjgK/YiaL family protein"/>
    <property type="match status" value="1"/>
</dbReference>